<dbReference type="EMBL" id="CP021355">
    <property type="protein sequence ID" value="AWK76107.1"/>
    <property type="molecule type" value="Genomic_DNA"/>
</dbReference>
<comment type="cofactor">
    <cofactor evidence="1 5">
        <name>Zn(2+)</name>
        <dbReference type="ChEBI" id="CHEBI:29105"/>
    </cofactor>
</comment>
<feature type="domain" description="Alcohol dehydrogenase-like N-terminal" evidence="7">
    <location>
        <begin position="24"/>
        <end position="135"/>
    </location>
</feature>
<dbReference type="PANTHER" id="PTHR42813">
    <property type="entry name" value="ZINC-TYPE ALCOHOL DEHYDROGENASE-LIKE"/>
    <property type="match status" value="1"/>
</dbReference>
<keyword evidence="9" id="KW-1185">Reference proteome</keyword>
<dbReference type="PANTHER" id="PTHR42813:SF2">
    <property type="entry name" value="DEHYDROGENASE, ZINC-CONTAINING, PUTATIVE (AFU_ORTHOLOGUE AFUA_2G02810)-RELATED"/>
    <property type="match status" value="1"/>
</dbReference>
<keyword evidence="4" id="KW-0560">Oxidoreductase</keyword>
<dbReference type="InterPro" id="IPR013154">
    <property type="entry name" value="ADH-like_N"/>
</dbReference>
<dbReference type="RefSeq" id="WP_109335590.1">
    <property type="nucleotide sequence ID" value="NZ_CP021355.1"/>
</dbReference>
<dbReference type="Gene3D" id="3.90.180.10">
    <property type="entry name" value="Medium-chain alcohol dehydrogenases, catalytic domain"/>
    <property type="match status" value="1"/>
</dbReference>
<dbReference type="InterPro" id="IPR002328">
    <property type="entry name" value="ADH_Zn_CS"/>
</dbReference>
<evidence type="ECO:0000256" key="4">
    <source>
        <dbReference type="ARBA" id="ARBA00023002"/>
    </source>
</evidence>
<gene>
    <name evidence="8" type="ORF">CBI38_31745</name>
</gene>
<dbReference type="SUPFAM" id="SSF50129">
    <property type="entry name" value="GroES-like"/>
    <property type="match status" value="1"/>
</dbReference>
<dbReference type="Pfam" id="PF00107">
    <property type="entry name" value="ADH_zinc_N"/>
    <property type="match status" value="1"/>
</dbReference>
<evidence type="ECO:0000256" key="1">
    <source>
        <dbReference type="ARBA" id="ARBA00001947"/>
    </source>
</evidence>
<reference evidence="8 9" key="1">
    <citation type="submission" date="2017-05" db="EMBL/GenBank/DDBJ databases">
        <title>Isolation of Rhodococcus sp. S2-17 biodegrading of BP-3.</title>
        <authorList>
            <person name="Lee Y."/>
            <person name="Kim K.H."/>
            <person name="Chun B.H."/>
            <person name="Jung H.S."/>
            <person name="Jeon C.O."/>
        </authorList>
    </citation>
    <scope>NUCLEOTIDE SEQUENCE [LARGE SCALE GENOMIC DNA]</scope>
    <source>
        <strain evidence="8 9">S2-17</strain>
        <plasmid evidence="9">prb98</plasmid>
    </source>
</reference>
<dbReference type="Proteomes" id="UP000245711">
    <property type="component" value="Plasmid pRB98"/>
</dbReference>
<organism evidence="8 9">
    <name type="scientific">Rhodococcus oxybenzonivorans</name>
    <dbReference type="NCBI Taxonomy" id="1990687"/>
    <lineage>
        <taxon>Bacteria</taxon>
        <taxon>Bacillati</taxon>
        <taxon>Actinomycetota</taxon>
        <taxon>Actinomycetes</taxon>
        <taxon>Mycobacteriales</taxon>
        <taxon>Nocardiaceae</taxon>
        <taxon>Rhodococcus</taxon>
    </lineage>
</organism>
<dbReference type="PROSITE" id="PS00059">
    <property type="entry name" value="ADH_ZINC"/>
    <property type="match status" value="1"/>
</dbReference>
<dbReference type="OrthoDB" id="241504at2"/>
<dbReference type="GO" id="GO:0016491">
    <property type="term" value="F:oxidoreductase activity"/>
    <property type="evidence" value="ECO:0007669"/>
    <property type="project" value="UniProtKB-KW"/>
</dbReference>
<protein>
    <submittedName>
        <fullName evidence="8">Uncharacterized protein</fullName>
    </submittedName>
</protein>
<evidence type="ECO:0000259" key="7">
    <source>
        <dbReference type="Pfam" id="PF08240"/>
    </source>
</evidence>
<evidence type="ECO:0000313" key="9">
    <source>
        <dbReference type="Proteomes" id="UP000245711"/>
    </source>
</evidence>
<dbReference type="Gene3D" id="3.40.50.720">
    <property type="entry name" value="NAD(P)-binding Rossmann-like Domain"/>
    <property type="match status" value="1"/>
</dbReference>
<keyword evidence="3 5" id="KW-0862">Zinc</keyword>
<sequence length="356" mass="37946">MRAAVYHGPKDVRIEEVADPRIEQPGDVIIKMITTSMCGSDLYLYNGEVEELVAPGHTTLGHEICGEVVEVGSAVNRFAVGDRVTFPYSVSCGRCQSCRVGQTAHCLTSGKAIYGFGTAFGDLGGSHAEYVRSPLADDHLEHVPDSLPDDVVPFLSCNLPAAAIAVHAAEIELTDTVAVVGCGATGLLALDLIRRHTNATVYAFDPVPFRRKRAEVLGAVPMDASADAVDTSIQAVLDATHGLGVHKVVEFAGRGDAFDLSVALARPGGTISGGGVYLERDHPVSLFDMHFKNLRLVLNGFANAHTAQRHAMQLIENNVIDPTAVLTHRVSLSELPSAAEQFTTREEGFLKALITP</sequence>
<keyword evidence="8" id="KW-0614">Plasmid</keyword>
<dbReference type="KEGG" id="roz:CBI38_31745"/>
<evidence type="ECO:0000259" key="6">
    <source>
        <dbReference type="Pfam" id="PF00107"/>
    </source>
</evidence>
<dbReference type="InterPro" id="IPR013149">
    <property type="entry name" value="ADH-like_C"/>
</dbReference>
<accession>A0A2S2C5D9</accession>
<feature type="domain" description="Alcohol dehydrogenase-like C-terminal" evidence="6">
    <location>
        <begin position="185"/>
        <end position="316"/>
    </location>
</feature>
<name>A0A2S2C5D9_9NOCA</name>
<geneLocation type="plasmid" evidence="9">
    <name>prb98</name>
</geneLocation>
<dbReference type="SUPFAM" id="SSF51735">
    <property type="entry name" value="NAD(P)-binding Rossmann-fold domains"/>
    <property type="match status" value="1"/>
</dbReference>
<evidence type="ECO:0000313" key="8">
    <source>
        <dbReference type="EMBL" id="AWK76107.1"/>
    </source>
</evidence>
<evidence type="ECO:0000256" key="2">
    <source>
        <dbReference type="ARBA" id="ARBA00022723"/>
    </source>
</evidence>
<dbReference type="Pfam" id="PF08240">
    <property type="entry name" value="ADH_N"/>
    <property type="match status" value="1"/>
</dbReference>
<proteinExistence type="inferred from homology"/>
<comment type="similarity">
    <text evidence="5">Belongs to the zinc-containing alcohol dehydrogenase family.</text>
</comment>
<dbReference type="AlphaFoldDB" id="A0A2S2C5D9"/>
<dbReference type="InterPro" id="IPR036291">
    <property type="entry name" value="NAD(P)-bd_dom_sf"/>
</dbReference>
<evidence type="ECO:0000256" key="5">
    <source>
        <dbReference type="RuleBase" id="RU361277"/>
    </source>
</evidence>
<evidence type="ECO:0000256" key="3">
    <source>
        <dbReference type="ARBA" id="ARBA00022833"/>
    </source>
</evidence>
<dbReference type="InterPro" id="IPR011032">
    <property type="entry name" value="GroES-like_sf"/>
</dbReference>
<keyword evidence="2 5" id="KW-0479">Metal-binding</keyword>
<dbReference type="GO" id="GO:0008270">
    <property type="term" value="F:zinc ion binding"/>
    <property type="evidence" value="ECO:0007669"/>
    <property type="project" value="InterPro"/>
</dbReference>